<dbReference type="InterPro" id="IPR005467">
    <property type="entry name" value="His_kinase_dom"/>
</dbReference>
<gene>
    <name evidence="13" type="ORF">GK108_17405</name>
</gene>
<feature type="transmembrane region" description="Helical" evidence="10">
    <location>
        <begin position="447"/>
        <end position="464"/>
    </location>
</feature>
<dbReference type="EMBL" id="JAAFZH010000007">
    <property type="protein sequence ID" value="NDU96663.1"/>
    <property type="molecule type" value="Genomic_DNA"/>
</dbReference>
<dbReference type="Gene3D" id="1.25.40.10">
    <property type="entry name" value="Tetratricopeptide repeat domain"/>
    <property type="match status" value="2"/>
</dbReference>
<keyword evidence="10" id="KW-0812">Transmembrane</keyword>
<keyword evidence="3" id="KW-0597">Phosphoprotein</keyword>
<feature type="chain" id="PRO_5027093375" description="histidine kinase" evidence="11">
    <location>
        <begin position="17"/>
        <end position="689"/>
    </location>
</feature>
<evidence type="ECO:0000256" key="4">
    <source>
        <dbReference type="ARBA" id="ARBA00022679"/>
    </source>
</evidence>
<dbReference type="Gene3D" id="1.20.5.1930">
    <property type="match status" value="1"/>
</dbReference>
<keyword evidence="10" id="KW-0472">Membrane</keyword>
<evidence type="ECO:0000256" key="2">
    <source>
        <dbReference type="ARBA" id="ARBA00012438"/>
    </source>
</evidence>
<dbReference type="CDD" id="cd16917">
    <property type="entry name" value="HATPase_UhpB-NarQ-NarX-like"/>
    <property type="match status" value="1"/>
</dbReference>
<dbReference type="SUPFAM" id="SSF48452">
    <property type="entry name" value="TPR-like"/>
    <property type="match status" value="2"/>
</dbReference>
<keyword evidence="9" id="KW-0802">TPR repeat</keyword>
<evidence type="ECO:0000313" key="14">
    <source>
        <dbReference type="Proteomes" id="UP000474175"/>
    </source>
</evidence>
<dbReference type="Proteomes" id="UP000474175">
    <property type="component" value="Unassembled WGS sequence"/>
</dbReference>
<dbReference type="PROSITE" id="PS50005">
    <property type="entry name" value="TPR"/>
    <property type="match status" value="1"/>
</dbReference>
<keyword evidence="5" id="KW-0547">Nucleotide-binding</keyword>
<dbReference type="Pfam" id="PF02518">
    <property type="entry name" value="HATPase_c"/>
    <property type="match status" value="1"/>
</dbReference>
<dbReference type="PROSITE" id="PS50109">
    <property type="entry name" value="HIS_KIN"/>
    <property type="match status" value="1"/>
</dbReference>
<accession>A0A6L9LCW9</accession>
<evidence type="ECO:0000256" key="6">
    <source>
        <dbReference type="ARBA" id="ARBA00022777"/>
    </source>
</evidence>
<evidence type="ECO:0000256" key="5">
    <source>
        <dbReference type="ARBA" id="ARBA00022741"/>
    </source>
</evidence>
<evidence type="ECO:0000256" key="7">
    <source>
        <dbReference type="ARBA" id="ARBA00022840"/>
    </source>
</evidence>
<keyword evidence="14" id="KW-1185">Reference proteome</keyword>
<dbReference type="Pfam" id="PF13181">
    <property type="entry name" value="TPR_8"/>
    <property type="match status" value="2"/>
</dbReference>
<evidence type="ECO:0000256" key="3">
    <source>
        <dbReference type="ARBA" id="ARBA00022553"/>
    </source>
</evidence>
<sequence>MRSLLLLFLTASVTLAQNVTIDSLRRQLTGMPPDSNRVKTMHELATNLWWNGYDSLARQTLQQALITARQVNFPAGEIRARLALARIEADYLSDTRAAHAQLDTALKLAFTSHNRSLEGQVYLRRAQLYENIMSKLPEARLLLEKALQKMRQASDRQWEAQVLNEMAILKMGEGQYVDAINLWLRTRRIQESIQDWKSLRATLPNLGAAYVKLNRYAEAMACFDEAQQVADRLNDRMVRVFLAGKKGEIFERKGMYEQALSLYLDQVEAYQHPYVPASLARAYGAVGRMYSQLKQYNKALEYTRLSGQTYRNTVEKTQAVMEHNAQANFGRIYLALKQYNQTITYAKAGLLWTEPIREMRPERTEYLRQLAEAYDKLKQPARALYYFKRYKAEADTMLNEEAMQKATVASMTYDFEKKQQAARLQQAHQQARIQSLENDNLSQTRNLLLVTLVLVAVLAGFVVWNNRRLRIRNDELAQKNAEIESALYRGQTIERKRVASELHDSVAAKVSALKWRFEAFDTSQFDSDQLEEHTRLVNHMGEVYDDIRAISHNLMPEILEKQGLQAALIKLTETLNVQNRTRFIVDVHESGEEVRGKTAHELYAITLELVNNILKHARARQAAITLLRKNGCITLTVEDDGQGIQAGKAEPGIGFTNIHSRLERLGGTYHLSNREQGGTLVDIQIPQPG</sequence>
<evidence type="ECO:0000256" key="11">
    <source>
        <dbReference type="SAM" id="SignalP"/>
    </source>
</evidence>
<keyword evidence="6" id="KW-0418">Kinase</keyword>
<keyword evidence="4" id="KW-0808">Transferase</keyword>
<keyword evidence="10" id="KW-1133">Transmembrane helix</keyword>
<evidence type="ECO:0000256" key="1">
    <source>
        <dbReference type="ARBA" id="ARBA00000085"/>
    </source>
</evidence>
<proteinExistence type="predicted"/>
<comment type="caution">
    <text evidence="13">The sequence shown here is derived from an EMBL/GenBank/DDBJ whole genome shotgun (WGS) entry which is preliminary data.</text>
</comment>
<evidence type="ECO:0000256" key="9">
    <source>
        <dbReference type="PROSITE-ProRule" id="PRU00339"/>
    </source>
</evidence>
<dbReference type="GO" id="GO:0005524">
    <property type="term" value="F:ATP binding"/>
    <property type="evidence" value="ECO:0007669"/>
    <property type="project" value="UniProtKB-KW"/>
</dbReference>
<keyword evidence="11" id="KW-0732">Signal</keyword>
<dbReference type="PANTHER" id="PTHR24421">
    <property type="entry name" value="NITRATE/NITRITE SENSOR PROTEIN NARX-RELATED"/>
    <property type="match status" value="1"/>
</dbReference>
<feature type="domain" description="Histidine kinase" evidence="12">
    <location>
        <begin position="601"/>
        <end position="689"/>
    </location>
</feature>
<feature type="signal peptide" evidence="11">
    <location>
        <begin position="1"/>
        <end position="16"/>
    </location>
</feature>
<dbReference type="AlphaFoldDB" id="A0A6L9LCW9"/>
<dbReference type="RefSeq" id="WP_163951260.1">
    <property type="nucleotide sequence ID" value="NZ_JAAFZH010000007.1"/>
</dbReference>
<dbReference type="Gene3D" id="3.30.565.10">
    <property type="entry name" value="Histidine kinase-like ATPase, C-terminal domain"/>
    <property type="match status" value="1"/>
</dbReference>
<name>A0A6L9LCW9_9BACT</name>
<evidence type="ECO:0000256" key="10">
    <source>
        <dbReference type="SAM" id="Phobius"/>
    </source>
</evidence>
<keyword evidence="7" id="KW-0067">ATP-binding</keyword>
<comment type="catalytic activity">
    <reaction evidence="1">
        <text>ATP + protein L-histidine = ADP + protein N-phospho-L-histidine.</text>
        <dbReference type="EC" id="2.7.13.3"/>
    </reaction>
</comment>
<dbReference type="EC" id="2.7.13.3" evidence="2"/>
<dbReference type="GO" id="GO:0000155">
    <property type="term" value="F:phosphorelay sensor kinase activity"/>
    <property type="evidence" value="ECO:0007669"/>
    <property type="project" value="InterPro"/>
</dbReference>
<keyword evidence="8" id="KW-0902">Two-component regulatory system</keyword>
<dbReference type="Pfam" id="PF07730">
    <property type="entry name" value="HisKA_3"/>
    <property type="match status" value="1"/>
</dbReference>
<feature type="repeat" description="TPR" evidence="9">
    <location>
        <begin position="200"/>
        <end position="233"/>
    </location>
</feature>
<dbReference type="SMART" id="SM00028">
    <property type="entry name" value="TPR"/>
    <property type="match status" value="6"/>
</dbReference>
<dbReference type="InterPro" id="IPR019734">
    <property type="entry name" value="TPR_rpt"/>
</dbReference>
<dbReference type="InterPro" id="IPR003594">
    <property type="entry name" value="HATPase_dom"/>
</dbReference>
<dbReference type="GO" id="GO:0016020">
    <property type="term" value="C:membrane"/>
    <property type="evidence" value="ECO:0007669"/>
    <property type="project" value="InterPro"/>
</dbReference>
<protein>
    <recommendedName>
        <fullName evidence="2">histidine kinase</fullName>
        <ecNumber evidence="2">2.7.13.3</ecNumber>
    </recommendedName>
</protein>
<evidence type="ECO:0000313" key="13">
    <source>
        <dbReference type="EMBL" id="NDU96663.1"/>
    </source>
</evidence>
<organism evidence="13 14">
    <name type="scientific">Spirosoma terrae</name>
    <dbReference type="NCBI Taxonomy" id="1968276"/>
    <lineage>
        <taxon>Bacteria</taxon>
        <taxon>Pseudomonadati</taxon>
        <taxon>Bacteroidota</taxon>
        <taxon>Cytophagia</taxon>
        <taxon>Cytophagales</taxon>
        <taxon>Cytophagaceae</taxon>
        <taxon>Spirosoma</taxon>
    </lineage>
</organism>
<evidence type="ECO:0000256" key="8">
    <source>
        <dbReference type="ARBA" id="ARBA00023012"/>
    </source>
</evidence>
<dbReference type="SMART" id="SM00387">
    <property type="entry name" value="HATPase_c"/>
    <property type="match status" value="1"/>
</dbReference>
<dbReference type="SUPFAM" id="SSF55874">
    <property type="entry name" value="ATPase domain of HSP90 chaperone/DNA topoisomerase II/histidine kinase"/>
    <property type="match status" value="1"/>
</dbReference>
<dbReference type="InterPro" id="IPR036890">
    <property type="entry name" value="HATPase_C_sf"/>
</dbReference>
<dbReference type="InterPro" id="IPR011712">
    <property type="entry name" value="Sig_transdc_His_kin_sub3_dim/P"/>
</dbReference>
<evidence type="ECO:0000259" key="12">
    <source>
        <dbReference type="PROSITE" id="PS50109"/>
    </source>
</evidence>
<dbReference type="PANTHER" id="PTHR24421:SF10">
    <property type="entry name" value="NITRATE_NITRITE SENSOR PROTEIN NARQ"/>
    <property type="match status" value="1"/>
</dbReference>
<dbReference type="InterPro" id="IPR011990">
    <property type="entry name" value="TPR-like_helical_dom_sf"/>
</dbReference>
<reference evidence="13 14" key="1">
    <citation type="submission" date="2020-02" db="EMBL/GenBank/DDBJ databases">
        <title>Draft genome sequence of two Spirosoma agri KCTC 52727 and Spirosoma terrae KCTC 52035.</title>
        <authorList>
            <person name="Rojas J."/>
            <person name="Ambika Manirajan B."/>
            <person name="Suarez C."/>
            <person name="Ratering S."/>
            <person name="Schnell S."/>
        </authorList>
    </citation>
    <scope>NUCLEOTIDE SEQUENCE [LARGE SCALE GENOMIC DNA]</scope>
    <source>
        <strain evidence="13 14">KCTC 52035</strain>
    </source>
</reference>
<dbReference type="GO" id="GO:0046983">
    <property type="term" value="F:protein dimerization activity"/>
    <property type="evidence" value="ECO:0007669"/>
    <property type="project" value="InterPro"/>
</dbReference>
<dbReference type="InterPro" id="IPR050482">
    <property type="entry name" value="Sensor_HK_TwoCompSys"/>
</dbReference>